<sequence>MPTRIFALAFLLFCTLIAGCGAKDDPQAALEAAVQQLQDNLEAKNNSAVLDQLHPQFSAQGEFDREWAQRTMLLLFMRHKNVEVLALSTASYVHETYREKGFTEAQVALVGAESLVPDSARHFIVEMEWWLEGDEWKLARLKWQ</sequence>
<evidence type="ECO:0000313" key="3">
    <source>
        <dbReference type="Proteomes" id="UP000242849"/>
    </source>
</evidence>
<evidence type="ECO:0008006" key="4">
    <source>
        <dbReference type="Google" id="ProtNLM"/>
    </source>
</evidence>
<dbReference type="EMBL" id="FNSC01000001">
    <property type="protein sequence ID" value="SED00296.1"/>
    <property type="molecule type" value="Genomic_DNA"/>
</dbReference>
<keyword evidence="3" id="KW-1185">Reference proteome</keyword>
<dbReference type="PROSITE" id="PS51257">
    <property type="entry name" value="PROKAR_LIPOPROTEIN"/>
    <property type="match status" value="1"/>
</dbReference>
<dbReference type="OrthoDB" id="8905050at2"/>
<dbReference type="RefSeq" id="WP_090387674.1">
    <property type="nucleotide sequence ID" value="NZ_FNSC01000001.1"/>
</dbReference>
<dbReference type="AlphaFoldDB" id="A0A1H4X3Q9"/>
<protein>
    <recommendedName>
        <fullName evidence="4">DUF4440 domain-containing protein</fullName>
    </recommendedName>
</protein>
<evidence type="ECO:0000256" key="1">
    <source>
        <dbReference type="SAM" id="SignalP"/>
    </source>
</evidence>
<name>A0A1H4X3Q9_PSEAG</name>
<gene>
    <name evidence="2" type="ORF">SAMN05421553_1838</name>
</gene>
<reference evidence="3" key="1">
    <citation type="submission" date="2016-10" db="EMBL/GenBank/DDBJ databases">
        <authorList>
            <person name="Varghese N."/>
            <person name="Submissions S."/>
        </authorList>
    </citation>
    <scope>NUCLEOTIDE SEQUENCE [LARGE SCALE GENOMIC DNA]</scope>
    <source>
        <strain evidence="3">DSM 12111</strain>
    </source>
</reference>
<organism evidence="2 3">
    <name type="scientific">Pseudomonas anguilliseptica</name>
    <dbReference type="NCBI Taxonomy" id="53406"/>
    <lineage>
        <taxon>Bacteria</taxon>
        <taxon>Pseudomonadati</taxon>
        <taxon>Pseudomonadota</taxon>
        <taxon>Gammaproteobacteria</taxon>
        <taxon>Pseudomonadales</taxon>
        <taxon>Pseudomonadaceae</taxon>
        <taxon>Pseudomonas</taxon>
    </lineage>
</organism>
<feature type="signal peptide" evidence="1">
    <location>
        <begin position="1"/>
        <end position="22"/>
    </location>
</feature>
<dbReference type="Proteomes" id="UP000242849">
    <property type="component" value="Unassembled WGS sequence"/>
</dbReference>
<keyword evidence="1" id="KW-0732">Signal</keyword>
<proteinExistence type="predicted"/>
<evidence type="ECO:0000313" key="2">
    <source>
        <dbReference type="EMBL" id="SED00296.1"/>
    </source>
</evidence>
<feature type="chain" id="PRO_5017317984" description="DUF4440 domain-containing protein" evidence="1">
    <location>
        <begin position="23"/>
        <end position="144"/>
    </location>
</feature>
<dbReference type="STRING" id="53406.SAMN05421553_1838"/>
<accession>A0A1H4X3Q9</accession>